<evidence type="ECO:0000313" key="2">
    <source>
        <dbReference type="Proteomes" id="UP000219440"/>
    </source>
</evidence>
<sequence>MRHGGRVQVLGDPAVRRLVIDAAAPPGPDADGYQGATR</sequence>
<protein>
    <submittedName>
        <fullName evidence="1">Uncharacterized protein</fullName>
    </submittedName>
</protein>
<keyword evidence="2" id="KW-1185">Reference proteome</keyword>
<accession>A0A2C8ZIE2</accession>
<dbReference type="Proteomes" id="UP000219440">
    <property type="component" value="Unassembled WGS sequence"/>
</dbReference>
<reference evidence="1 2" key="1">
    <citation type="submission" date="2017-09" db="EMBL/GenBank/DDBJ databases">
        <authorList>
            <person name="Ehlers B."/>
            <person name="Leendertz F.H."/>
        </authorList>
    </citation>
    <scope>NUCLEOTIDE SEQUENCE [LARGE SCALE GENOMIC DNA]</scope>
    <source>
        <strain evidence="1 2">CGMCC 1.05381</strain>
    </source>
</reference>
<dbReference type="EMBL" id="OCST01000003">
    <property type="protein sequence ID" value="SOE64453.1"/>
    <property type="molecule type" value="Genomic_DNA"/>
</dbReference>
<name>A0A2C8ZIE2_9MICO</name>
<organism evidence="1 2">
    <name type="scientific">Salinibacterium xinjiangense</name>
    <dbReference type="NCBI Taxonomy" id="386302"/>
    <lineage>
        <taxon>Bacteria</taxon>
        <taxon>Bacillati</taxon>
        <taxon>Actinomycetota</taxon>
        <taxon>Actinomycetes</taxon>
        <taxon>Micrococcales</taxon>
        <taxon>Microbacteriaceae</taxon>
        <taxon>Salinibacterium</taxon>
    </lineage>
</organism>
<gene>
    <name evidence="1" type="ORF">SAMN06296378_1388</name>
</gene>
<proteinExistence type="predicted"/>
<dbReference type="AlphaFoldDB" id="A0A2C8ZIE2"/>
<evidence type="ECO:0000313" key="1">
    <source>
        <dbReference type="EMBL" id="SOE64453.1"/>
    </source>
</evidence>